<dbReference type="NCBIfam" id="NF045979">
    <property type="entry name" value="ComEC_MAG0480"/>
    <property type="match status" value="1"/>
</dbReference>
<protein>
    <submittedName>
        <fullName evidence="8">ComEC/Rec2 family competence protein</fullName>
    </submittedName>
</protein>
<feature type="transmembrane region" description="Helical" evidence="6">
    <location>
        <begin position="279"/>
        <end position="301"/>
    </location>
</feature>
<feature type="transmembrane region" description="Helical" evidence="6">
    <location>
        <begin position="239"/>
        <end position="267"/>
    </location>
</feature>
<dbReference type="EMBL" id="CP088155">
    <property type="protein sequence ID" value="WYM97223.1"/>
    <property type="molecule type" value="Genomic_DNA"/>
</dbReference>
<sequence>MLVLILINIFNYKCLIIGINLGIIFIISNLIFLSFINNLNNQSIDGNFKVIKTFNSSFLINYNGTNILIYSKQKYELNEYLKITGTVHKINELSSFNITNATYLYINKPQIERIGTNIDQLGKIINSNNISSHFLNLFLYGKSKNIELNETIRELNIAHFFTISGFHFGIIYLMLNKLFRKIKILNNFKFSIFFVLFIYLLILGFPISAFRAFLFLLLIEINKKFFKDKYENLTILSTIAIIFILFNTNLLFNYSFVMSFTITFVILMVNKIFKNIKHYWLKTILITLCAYISSLSITITFNEKISLFGYIYQLFFMPILTVSYLVSLFFFWTKYFINYYFLVIQKIIFSLNKINVLINIKKTYIFAFLIHMFLSINYNLWMNLVTLKKFILIRLFLISYKIHLLK</sequence>
<evidence type="ECO:0000256" key="4">
    <source>
        <dbReference type="ARBA" id="ARBA00022989"/>
    </source>
</evidence>
<evidence type="ECO:0000256" key="2">
    <source>
        <dbReference type="ARBA" id="ARBA00022475"/>
    </source>
</evidence>
<keyword evidence="3 6" id="KW-0812">Transmembrane</keyword>
<organism evidence="8 9">
    <name type="scientific">Metamycoplasma faucium</name>
    <dbReference type="NCBI Taxonomy" id="56142"/>
    <lineage>
        <taxon>Bacteria</taxon>
        <taxon>Bacillati</taxon>
        <taxon>Mycoplasmatota</taxon>
        <taxon>Mycoplasmoidales</taxon>
        <taxon>Metamycoplasmataceae</taxon>
        <taxon>Metamycoplasma</taxon>
    </lineage>
</organism>
<dbReference type="Pfam" id="PF03772">
    <property type="entry name" value="Competence"/>
    <property type="match status" value="1"/>
</dbReference>
<dbReference type="PANTHER" id="PTHR30619:SF7">
    <property type="entry name" value="BETA-LACTAMASE DOMAIN PROTEIN"/>
    <property type="match status" value="1"/>
</dbReference>
<evidence type="ECO:0000313" key="8">
    <source>
        <dbReference type="EMBL" id="WYM97223.1"/>
    </source>
</evidence>
<comment type="subcellular location">
    <subcellularLocation>
        <location evidence="1">Cell membrane</location>
        <topology evidence="1">Multi-pass membrane protein</topology>
    </subcellularLocation>
</comment>
<evidence type="ECO:0000313" key="9">
    <source>
        <dbReference type="Proteomes" id="UP001622612"/>
    </source>
</evidence>
<feature type="transmembrane region" description="Helical" evidence="6">
    <location>
        <begin position="196"/>
        <end position="219"/>
    </location>
</feature>
<evidence type="ECO:0000256" key="5">
    <source>
        <dbReference type="ARBA" id="ARBA00023136"/>
    </source>
</evidence>
<accession>A0ABZ2TL92</accession>
<keyword evidence="9" id="KW-1185">Reference proteome</keyword>
<evidence type="ECO:0000256" key="6">
    <source>
        <dbReference type="SAM" id="Phobius"/>
    </source>
</evidence>
<keyword evidence="2" id="KW-1003">Cell membrane</keyword>
<name>A0ABZ2TL92_9BACT</name>
<feature type="transmembrane region" description="Helical" evidence="6">
    <location>
        <begin position="12"/>
        <end position="36"/>
    </location>
</feature>
<feature type="transmembrane region" description="Helical" evidence="6">
    <location>
        <begin position="307"/>
        <end position="332"/>
    </location>
</feature>
<gene>
    <name evidence="8" type="ORF">LQ356_03420</name>
</gene>
<dbReference type="InterPro" id="IPR052159">
    <property type="entry name" value="Competence_DNA_uptake"/>
</dbReference>
<proteinExistence type="predicted"/>
<feature type="transmembrane region" description="Helical" evidence="6">
    <location>
        <begin position="339"/>
        <end position="358"/>
    </location>
</feature>
<evidence type="ECO:0000256" key="3">
    <source>
        <dbReference type="ARBA" id="ARBA00022692"/>
    </source>
</evidence>
<evidence type="ECO:0000259" key="7">
    <source>
        <dbReference type="Pfam" id="PF03772"/>
    </source>
</evidence>
<keyword evidence="4 6" id="KW-1133">Transmembrane helix</keyword>
<feature type="domain" description="ComEC/Rec2-related protein" evidence="7">
    <location>
        <begin position="147"/>
        <end position="376"/>
    </location>
</feature>
<keyword evidence="5 6" id="KW-0472">Membrane</keyword>
<dbReference type="InterPro" id="IPR004477">
    <property type="entry name" value="ComEC_N"/>
</dbReference>
<dbReference type="NCBIfam" id="TIGR00360">
    <property type="entry name" value="ComEC_N-term"/>
    <property type="match status" value="1"/>
</dbReference>
<reference evidence="8" key="1">
    <citation type="submission" date="2021-11" db="EMBL/GenBank/DDBJ databases">
        <title>The first genome sequence of unculturable Mycoplasma faucium obtained by de novo assembly of metagenomic reads.</title>
        <authorList>
            <person name="Sabat A.J."/>
            <person name="Bathoorn E."/>
            <person name="Akkerboom V."/>
            <person name="Friedrich A.W."/>
        </authorList>
    </citation>
    <scope>NUCLEOTIDE SEQUENCE [LARGE SCALE GENOMIC DNA]</scope>
    <source>
        <strain evidence="8">UMCG-MFM1</strain>
    </source>
</reference>
<feature type="transmembrane region" description="Helical" evidence="6">
    <location>
        <begin position="364"/>
        <end position="385"/>
    </location>
</feature>
<dbReference type="PANTHER" id="PTHR30619">
    <property type="entry name" value="DNA INTERNALIZATION/COMPETENCE PROTEIN COMEC/REC2"/>
    <property type="match status" value="1"/>
</dbReference>
<dbReference type="Proteomes" id="UP001622612">
    <property type="component" value="Chromosome"/>
</dbReference>
<evidence type="ECO:0000256" key="1">
    <source>
        <dbReference type="ARBA" id="ARBA00004651"/>
    </source>
</evidence>